<evidence type="ECO:0000313" key="7">
    <source>
        <dbReference type="Proteomes" id="UP001138997"/>
    </source>
</evidence>
<evidence type="ECO:0000259" key="5">
    <source>
        <dbReference type="PROSITE" id="PS50977"/>
    </source>
</evidence>
<proteinExistence type="predicted"/>
<dbReference type="InterPro" id="IPR001647">
    <property type="entry name" value="HTH_TetR"/>
</dbReference>
<dbReference type="GO" id="GO:0003700">
    <property type="term" value="F:DNA-binding transcription factor activity"/>
    <property type="evidence" value="ECO:0007669"/>
    <property type="project" value="TreeGrafter"/>
</dbReference>
<evidence type="ECO:0000256" key="2">
    <source>
        <dbReference type="ARBA" id="ARBA00023125"/>
    </source>
</evidence>
<dbReference type="SUPFAM" id="SSF46689">
    <property type="entry name" value="Homeodomain-like"/>
    <property type="match status" value="1"/>
</dbReference>
<dbReference type="RefSeq" id="WP_231439115.1">
    <property type="nucleotide sequence ID" value="NZ_JAJOMB010000002.1"/>
</dbReference>
<dbReference type="InterPro" id="IPR036271">
    <property type="entry name" value="Tet_transcr_reg_TetR-rel_C_sf"/>
</dbReference>
<keyword evidence="2 4" id="KW-0238">DNA-binding</keyword>
<dbReference type="InterPro" id="IPR050109">
    <property type="entry name" value="HTH-type_TetR-like_transc_reg"/>
</dbReference>
<reference evidence="6" key="1">
    <citation type="submission" date="2021-11" db="EMBL/GenBank/DDBJ databases">
        <title>Streptomyces corallinus and Kineosporia corallina sp. nov., two new coral-derived marine actinobacteria.</title>
        <authorList>
            <person name="Buangrab K."/>
            <person name="Sutthacheep M."/>
            <person name="Yeemin T."/>
            <person name="Harunari E."/>
            <person name="Igarashi Y."/>
            <person name="Sripreechasak P."/>
            <person name="Kanchanasin P."/>
            <person name="Tanasupawat S."/>
            <person name="Phongsopitanun W."/>
        </authorList>
    </citation>
    <scope>NUCLEOTIDE SEQUENCE</scope>
    <source>
        <strain evidence="6">JCM 31032</strain>
    </source>
</reference>
<dbReference type="AlphaFoldDB" id="A0A9X1NBU2"/>
<evidence type="ECO:0000256" key="3">
    <source>
        <dbReference type="ARBA" id="ARBA00023163"/>
    </source>
</evidence>
<dbReference type="Proteomes" id="UP001138997">
    <property type="component" value="Unassembled WGS sequence"/>
</dbReference>
<feature type="domain" description="HTH tetR-type" evidence="5">
    <location>
        <begin position="29"/>
        <end position="89"/>
    </location>
</feature>
<dbReference type="Gene3D" id="1.10.357.10">
    <property type="entry name" value="Tetracycline Repressor, domain 2"/>
    <property type="match status" value="1"/>
</dbReference>
<dbReference type="PANTHER" id="PTHR30055:SF234">
    <property type="entry name" value="HTH-TYPE TRANSCRIPTIONAL REGULATOR BETI"/>
    <property type="match status" value="1"/>
</dbReference>
<evidence type="ECO:0000256" key="1">
    <source>
        <dbReference type="ARBA" id="ARBA00023015"/>
    </source>
</evidence>
<keyword evidence="7" id="KW-1185">Reference proteome</keyword>
<evidence type="ECO:0000256" key="4">
    <source>
        <dbReference type="PROSITE-ProRule" id="PRU00335"/>
    </source>
</evidence>
<dbReference type="InterPro" id="IPR009057">
    <property type="entry name" value="Homeodomain-like_sf"/>
</dbReference>
<feature type="DNA-binding region" description="H-T-H motif" evidence="4">
    <location>
        <begin position="52"/>
        <end position="71"/>
    </location>
</feature>
<dbReference type="InterPro" id="IPR004111">
    <property type="entry name" value="Repressor_TetR_C"/>
</dbReference>
<sequence length="252" mass="27602">MAKRAERRGDPIRLIGLLWRPNVSAGRSGLTPKLITDAAIGVADAEGLDAITLRRVAQELGVSAMALYPYIAGRPELIELMLDAVTSEVYATLERPAQKADWPDRVRHIAQANWEHCFRHPWTVDVKAGRPMPGPGVSQKYEIELAGLDGIGLSDLEMEYTLTSLLAMVYALAREEIELERSRAQTEQSDEDWWNEVAPLLTSAMSEYEFPLAGRVGSALGEATGRSADPQGALRHATEVTISGLAALIKDR</sequence>
<name>A0A9X1NBU2_9ACTN</name>
<dbReference type="PANTHER" id="PTHR30055">
    <property type="entry name" value="HTH-TYPE TRANSCRIPTIONAL REGULATOR RUTR"/>
    <property type="match status" value="1"/>
</dbReference>
<keyword evidence="3" id="KW-0804">Transcription</keyword>
<dbReference type="GO" id="GO:0000976">
    <property type="term" value="F:transcription cis-regulatory region binding"/>
    <property type="evidence" value="ECO:0007669"/>
    <property type="project" value="TreeGrafter"/>
</dbReference>
<evidence type="ECO:0000313" key="6">
    <source>
        <dbReference type="EMBL" id="MCD5310188.1"/>
    </source>
</evidence>
<organism evidence="6 7">
    <name type="scientific">Kineosporia babensis</name>
    <dbReference type="NCBI Taxonomy" id="499548"/>
    <lineage>
        <taxon>Bacteria</taxon>
        <taxon>Bacillati</taxon>
        <taxon>Actinomycetota</taxon>
        <taxon>Actinomycetes</taxon>
        <taxon>Kineosporiales</taxon>
        <taxon>Kineosporiaceae</taxon>
        <taxon>Kineosporia</taxon>
    </lineage>
</organism>
<dbReference type="GO" id="GO:0045892">
    <property type="term" value="P:negative regulation of DNA-templated transcription"/>
    <property type="evidence" value="ECO:0007669"/>
    <property type="project" value="InterPro"/>
</dbReference>
<accession>A0A9X1NBU2</accession>
<dbReference type="PROSITE" id="PS50977">
    <property type="entry name" value="HTH_TETR_2"/>
    <property type="match status" value="1"/>
</dbReference>
<dbReference type="Pfam" id="PF02909">
    <property type="entry name" value="TetR_C_1"/>
    <property type="match status" value="1"/>
</dbReference>
<protein>
    <submittedName>
        <fullName evidence="6">TetR/AcrR family transcriptional regulator</fullName>
    </submittedName>
</protein>
<dbReference type="EMBL" id="JAJOMB010000002">
    <property type="protein sequence ID" value="MCD5310188.1"/>
    <property type="molecule type" value="Genomic_DNA"/>
</dbReference>
<gene>
    <name evidence="6" type="ORF">LR394_04720</name>
</gene>
<dbReference type="Gene3D" id="1.10.10.60">
    <property type="entry name" value="Homeodomain-like"/>
    <property type="match status" value="1"/>
</dbReference>
<dbReference type="SUPFAM" id="SSF48498">
    <property type="entry name" value="Tetracyclin repressor-like, C-terminal domain"/>
    <property type="match status" value="1"/>
</dbReference>
<keyword evidence="1" id="KW-0805">Transcription regulation</keyword>
<comment type="caution">
    <text evidence="6">The sequence shown here is derived from an EMBL/GenBank/DDBJ whole genome shotgun (WGS) entry which is preliminary data.</text>
</comment>